<keyword evidence="8" id="KW-1185">Reference proteome</keyword>
<dbReference type="InterPro" id="IPR015421">
    <property type="entry name" value="PyrdxlP-dep_Trfase_major"/>
</dbReference>
<organism evidence="7 8">
    <name type="scientific">Halovulum dunhuangense</name>
    <dbReference type="NCBI Taxonomy" id="1505036"/>
    <lineage>
        <taxon>Bacteria</taxon>
        <taxon>Pseudomonadati</taxon>
        <taxon>Pseudomonadota</taxon>
        <taxon>Alphaproteobacteria</taxon>
        <taxon>Rhodobacterales</taxon>
        <taxon>Paracoccaceae</taxon>
        <taxon>Halovulum</taxon>
    </lineage>
</organism>
<proteinExistence type="inferred from homology"/>
<dbReference type="InterPro" id="IPR000192">
    <property type="entry name" value="Aminotrans_V_dom"/>
</dbReference>
<dbReference type="InterPro" id="IPR024169">
    <property type="entry name" value="SP_NH2Trfase/AEP_transaminase"/>
</dbReference>
<evidence type="ECO:0000256" key="4">
    <source>
        <dbReference type="PIRSR" id="PIRSR000524-1"/>
    </source>
</evidence>
<dbReference type="EMBL" id="JABFBC010000002">
    <property type="protein sequence ID" value="NNU81349.1"/>
    <property type="molecule type" value="Genomic_DNA"/>
</dbReference>
<feature type="domain" description="Aminotransferase class V" evidence="6">
    <location>
        <begin position="76"/>
        <end position="335"/>
    </location>
</feature>
<dbReference type="SUPFAM" id="SSF53383">
    <property type="entry name" value="PLP-dependent transferases"/>
    <property type="match status" value="1"/>
</dbReference>
<dbReference type="Gene3D" id="3.90.1150.10">
    <property type="entry name" value="Aspartate Aminotransferase, domain 1"/>
    <property type="match status" value="1"/>
</dbReference>
<evidence type="ECO:0000313" key="7">
    <source>
        <dbReference type="EMBL" id="NNU81349.1"/>
    </source>
</evidence>
<dbReference type="Gene3D" id="3.40.640.10">
    <property type="entry name" value="Type I PLP-dependent aspartate aminotransferase-like (Major domain)"/>
    <property type="match status" value="1"/>
</dbReference>
<dbReference type="InterPro" id="IPR015422">
    <property type="entry name" value="PyrdxlP-dep_Trfase_small"/>
</dbReference>
<comment type="cofactor">
    <cofactor evidence="1 5">
        <name>pyridoxal 5'-phosphate</name>
        <dbReference type="ChEBI" id="CHEBI:597326"/>
    </cofactor>
</comment>
<dbReference type="RefSeq" id="WP_171326196.1">
    <property type="nucleotide sequence ID" value="NZ_JABFBC010000002.1"/>
</dbReference>
<dbReference type="Pfam" id="PF00266">
    <property type="entry name" value="Aminotran_5"/>
    <property type="match status" value="1"/>
</dbReference>
<evidence type="ECO:0000256" key="3">
    <source>
        <dbReference type="ARBA" id="ARBA00022898"/>
    </source>
</evidence>
<dbReference type="GO" id="GO:0019265">
    <property type="term" value="P:glycine biosynthetic process, by transamination of glyoxylate"/>
    <property type="evidence" value="ECO:0007669"/>
    <property type="project" value="TreeGrafter"/>
</dbReference>
<dbReference type="GO" id="GO:0004760">
    <property type="term" value="F:L-serine-pyruvate transaminase activity"/>
    <property type="evidence" value="ECO:0007669"/>
    <property type="project" value="TreeGrafter"/>
</dbReference>
<dbReference type="InterPro" id="IPR015424">
    <property type="entry name" value="PyrdxlP-dep_Trfase"/>
</dbReference>
<dbReference type="FunFam" id="3.90.1150.10:FF:000204">
    <property type="entry name" value="Hypothetical aminotransferase"/>
    <property type="match status" value="1"/>
</dbReference>
<evidence type="ECO:0000256" key="2">
    <source>
        <dbReference type="ARBA" id="ARBA00009236"/>
    </source>
</evidence>
<dbReference type="PANTHER" id="PTHR21152">
    <property type="entry name" value="AMINOTRANSFERASE CLASS V"/>
    <property type="match status" value="1"/>
</dbReference>
<keyword evidence="7" id="KW-0808">Transferase</keyword>
<feature type="binding site" evidence="4">
    <location>
        <position position="354"/>
    </location>
    <ligand>
        <name>substrate</name>
    </ligand>
</feature>
<feature type="modified residue" description="N6-(pyridoxal phosphate)lysine" evidence="5">
    <location>
        <position position="198"/>
    </location>
</feature>
<sequence length="402" mass="43105">MTLAHGRPLRAIPGPSILPDRVLRAMHRAAPNIYEGPLIEMTAEVSRNLRRVARTDGHVAMYIGNGHAAWEGALVNVLEPGDLALVLVNGRFALGWSEMARALGIEVELLDCGTEAAADPARLEARLRADTDGRIRAVLTTQTDTSTSVNNDIAALGAAIRAAGHDALFMVDCIASLACARFEMDAWGVDVMVAGCQKGLMTPPGMSFAFANDRALARRQTMTRVSPYFDWLPRFHPAMYYQNFCGTAPTHHVYGLHEALTMILEEEGLENVWSRHEAMAQTVWSAVDVWGETGSIRLNVPDPAHRSVAVTTIQTGPGEAERLRRWCEDRAGVTLGLGLGMGGAKSPPGDSIFRIGHMGHLNPPMLLGTLATIDAGLKALGIPHGGGALRVASETMARVASA</sequence>
<gene>
    <name evidence="7" type="ORF">HMH01_12965</name>
</gene>
<evidence type="ECO:0000256" key="1">
    <source>
        <dbReference type="ARBA" id="ARBA00001933"/>
    </source>
</evidence>
<dbReference type="GO" id="GO:0008453">
    <property type="term" value="F:alanine-glyoxylate transaminase activity"/>
    <property type="evidence" value="ECO:0007669"/>
    <property type="project" value="TreeGrafter"/>
</dbReference>
<comment type="caution">
    <text evidence="7">The sequence shown here is derived from an EMBL/GenBank/DDBJ whole genome shotgun (WGS) entry which is preliminary data.</text>
</comment>
<keyword evidence="3 5" id="KW-0663">Pyridoxal phosphate</keyword>
<name>A0A849L4S6_9RHOB</name>
<dbReference type="AlphaFoldDB" id="A0A849L4S6"/>
<protein>
    <submittedName>
        <fullName evidence="7">Alanine--glyoxylate aminotransferase family protein</fullName>
    </submittedName>
</protein>
<evidence type="ECO:0000259" key="6">
    <source>
        <dbReference type="Pfam" id="PF00266"/>
    </source>
</evidence>
<comment type="similarity">
    <text evidence="2">Belongs to the class-V pyridoxal-phosphate-dependent aminotransferase family.</text>
</comment>
<dbReference type="Proteomes" id="UP000572377">
    <property type="component" value="Unassembled WGS sequence"/>
</dbReference>
<keyword evidence="7" id="KW-0032">Aminotransferase</keyword>
<reference evidence="7 8" key="1">
    <citation type="submission" date="2020-05" db="EMBL/GenBank/DDBJ databases">
        <title>Gimesia benthica sp. nov., a novel planctomycete isolated from a deep-sea water sample of the Northwest Indian Ocean.</title>
        <authorList>
            <person name="Wang J."/>
            <person name="Ruan C."/>
            <person name="Song L."/>
            <person name="Zhu Y."/>
            <person name="Li A."/>
            <person name="Zheng X."/>
            <person name="Wang L."/>
            <person name="Lu Z."/>
            <person name="Huang Y."/>
            <person name="Du W."/>
            <person name="Zhou Y."/>
            <person name="Huang L."/>
            <person name="Dai X."/>
        </authorList>
    </citation>
    <scope>NUCLEOTIDE SEQUENCE [LARGE SCALE GENOMIC DNA]</scope>
    <source>
        <strain evidence="7 8">YYQ-30</strain>
    </source>
</reference>
<dbReference type="PANTHER" id="PTHR21152:SF40">
    <property type="entry name" value="ALANINE--GLYOXYLATE AMINOTRANSFERASE"/>
    <property type="match status" value="1"/>
</dbReference>
<evidence type="ECO:0000313" key="8">
    <source>
        <dbReference type="Proteomes" id="UP000572377"/>
    </source>
</evidence>
<dbReference type="PIRSF" id="PIRSF000524">
    <property type="entry name" value="SPT"/>
    <property type="match status" value="1"/>
</dbReference>
<accession>A0A849L4S6</accession>
<evidence type="ECO:0000256" key="5">
    <source>
        <dbReference type="PIRSR" id="PIRSR000524-50"/>
    </source>
</evidence>